<dbReference type="WBParaSite" id="RSKR_0000816400.1">
    <property type="protein sequence ID" value="RSKR_0000816400.1"/>
    <property type="gene ID" value="RSKR_0000816400"/>
</dbReference>
<reference evidence="2" key="1">
    <citation type="submission" date="2016-11" db="UniProtKB">
        <authorList>
            <consortium name="WormBaseParasite"/>
        </authorList>
    </citation>
    <scope>IDENTIFICATION</scope>
    <source>
        <strain evidence="2">KR3021</strain>
    </source>
</reference>
<evidence type="ECO:0000313" key="2">
    <source>
        <dbReference type="WBParaSite" id="RSKR_0000816400.1"/>
    </source>
</evidence>
<organism evidence="1 2">
    <name type="scientific">Rhabditophanes sp. KR3021</name>
    <dbReference type="NCBI Taxonomy" id="114890"/>
    <lineage>
        <taxon>Eukaryota</taxon>
        <taxon>Metazoa</taxon>
        <taxon>Ecdysozoa</taxon>
        <taxon>Nematoda</taxon>
        <taxon>Chromadorea</taxon>
        <taxon>Rhabditida</taxon>
        <taxon>Tylenchina</taxon>
        <taxon>Panagrolaimomorpha</taxon>
        <taxon>Strongyloidoidea</taxon>
        <taxon>Alloionematidae</taxon>
        <taxon>Rhabditophanes</taxon>
    </lineage>
</organism>
<evidence type="ECO:0000313" key="1">
    <source>
        <dbReference type="Proteomes" id="UP000095286"/>
    </source>
</evidence>
<name>A0AC35U8A5_9BILA</name>
<proteinExistence type="predicted"/>
<dbReference type="Proteomes" id="UP000095286">
    <property type="component" value="Unplaced"/>
</dbReference>
<sequence length="193" mass="21392">MGNIKRVTITKAALLVCDIQQKFGPSIFSFDAIVEVTKRLIQVANILEMKIVATEQYPKGLGHTVEELKSQMANIPIFEKKVFSMCIPEVENALPSDNEAIILCGIEAHACILQTALDFLSKGKDVYVIVDAVSSRSNIDRKYAYKKMENAGAVLTTCEAMIFELTRSADHPNFREIQKLIMSISPDSGLSHI</sequence>
<accession>A0AC35U8A5</accession>
<protein>
    <submittedName>
        <fullName evidence="2">Isochorismatase domain-containing protein</fullName>
    </submittedName>
</protein>